<protein>
    <submittedName>
        <fullName evidence="1">Uncharacterized protein</fullName>
    </submittedName>
</protein>
<dbReference type="RefSeq" id="WP_151080565.1">
    <property type="nucleotide sequence ID" value="NZ_CP047647.1"/>
</dbReference>
<dbReference type="Pfam" id="PF19458">
    <property type="entry name" value="DUF5995"/>
    <property type="match status" value="1"/>
</dbReference>
<dbReference type="InterPro" id="IPR046037">
    <property type="entry name" value="DUF5995"/>
</dbReference>
<evidence type="ECO:0000313" key="1">
    <source>
        <dbReference type="EMBL" id="KAA9325854.1"/>
    </source>
</evidence>
<dbReference type="AlphaFoldDB" id="A0A7L4ZU19"/>
<dbReference type="EMBL" id="VTWU01000008">
    <property type="protein sequence ID" value="KAA9325854.1"/>
    <property type="molecule type" value="Genomic_DNA"/>
</dbReference>
<gene>
    <name evidence="1" type="ORF">F0P96_18990</name>
</gene>
<sequence length="260" mass="28605">MAQISPHPAPRTISEVVTALAAIVRQCEQTRHRAGYFAALYRRMTVAVAEGIRAGAFDDGPRMERLDLVFAGRYLSAWQAYGQQAACTASWKYAFDGCRAQPLIVLQQLLLGINTHINLDLAIAAATVAPGPRIHALEADFNRINAVISSLFDDVQQCLEQVWFPMRWLRRVAATQQTDVLNFSIGAARKTAWANAVLLAQMSPAQQQAHIVAMDAAVLNVARRISNPGPWSAALLRLIRATEYDDVARTIRLIDTTQVG</sequence>
<proteinExistence type="predicted"/>
<dbReference type="Proteomes" id="UP000326380">
    <property type="component" value="Unassembled WGS sequence"/>
</dbReference>
<comment type="caution">
    <text evidence="1">The sequence shown here is derived from an EMBL/GenBank/DDBJ whole genome shotgun (WGS) entry which is preliminary data.</text>
</comment>
<keyword evidence="2" id="KW-1185">Reference proteome</keyword>
<evidence type="ECO:0000313" key="2">
    <source>
        <dbReference type="Proteomes" id="UP000326380"/>
    </source>
</evidence>
<reference evidence="1 2" key="1">
    <citation type="submission" date="2019-09" db="EMBL/GenBank/DDBJ databases">
        <title>Genome sequence of Hymenobacter sp. M3.</title>
        <authorList>
            <person name="Srinivasan S."/>
        </authorList>
    </citation>
    <scope>NUCLEOTIDE SEQUENCE [LARGE SCALE GENOMIC DNA]</scope>
    <source>
        <strain evidence="1 2">M3</strain>
    </source>
</reference>
<name>A0A7L4ZU19_9BACT</name>
<organism evidence="1 2">
    <name type="scientific">Hymenobacter busanensis</name>
    <dbReference type="NCBI Taxonomy" id="2607656"/>
    <lineage>
        <taxon>Bacteria</taxon>
        <taxon>Pseudomonadati</taxon>
        <taxon>Bacteroidota</taxon>
        <taxon>Cytophagia</taxon>
        <taxon>Cytophagales</taxon>
        <taxon>Hymenobacteraceae</taxon>
        <taxon>Hymenobacter</taxon>
    </lineage>
</organism>
<accession>A0A7L4ZU19</accession>